<evidence type="ECO:0000256" key="3">
    <source>
        <dbReference type="ARBA" id="ARBA00022527"/>
    </source>
</evidence>
<dbReference type="PROSITE" id="PS50011">
    <property type="entry name" value="PROTEIN_KINASE_DOM"/>
    <property type="match status" value="1"/>
</dbReference>
<comment type="catalytic activity">
    <reaction evidence="9">
        <text>L-seryl-[protein] + ATP = O-phospho-L-seryl-[protein] + ADP + H(+)</text>
        <dbReference type="Rhea" id="RHEA:17989"/>
        <dbReference type="Rhea" id="RHEA-COMP:9863"/>
        <dbReference type="Rhea" id="RHEA-COMP:11604"/>
        <dbReference type="ChEBI" id="CHEBI:15378"/>
        <dbReference type="ChEBI" id="CHEBI:29999"/>
        <dbReference type="ChEBI" id="CHEBI:30616"/>
        <dbReference type="ChEBI" id="CHEBI:83421"/>
        <dbReference type="ChEBI" id="CHEBI:456216"/>
        <dbReference type="EC" id="2.7.11.1"/>
    </reaction>
</comment>
<evidence type="ECO:0000313" key="11">
    <source>
        <dbReference type="EMBL" id="GFD50605.1"/>
    </source>
</evidence>
<dbReference type="InterPro" id="IPR008271">
    <property type="entry name" value="Ser/Thr_kinase_AS"/>
</dbReference>
<organism evidence="11">
    <name type="scientific">Tanacetum cinerariifolium</name>
    <name type="common">Dalmatian daisy</name>
    <name type="synonym">Chrysanthemum cinerariifolium</name>
    <dbReference type="NCBI Taxonomy" id="118510"/>
    <lineage>
        <taxon>Eukaryota</taxon>
        <taxon>Viridiplantae</taxon>
        <taxon>Streptophyta</taxon>
        <taxon>Embryophyta</taxon>
        <taxon>Tracheophyta</taxon>
        <taxon>Spermatophyta</taxon>
        <taxon>Magnoliopsida</taxon>
        <taxon>eudicotyledons</taxon>
        <taxon>Gunneridae</taxon>
        <taxon>Pentapetalae</taxon>
        <taxon>asterids</taxon>
        <taxon>campanulids</taxon>
        <taxon>Asterales</taxon>
        <taxon>Asteraceae</taxon>
        <taxon>Asteroideae</taxon>
        <taxon>Anthemideae</taxon>
        <taxon>Anthemidinae</taxon>
        <taxon>Tanacetum</taxon>
    </lineage>
</organism>
<evidence type="ECO:0000256" key="7">
    <source>
        <dbReference type="ARBA" id="ARBA00022840"/>
    </source>
</evidence>
<dbReference type="GO" id="GO:0004674">
    <property type="term" value="F:protein serine/threonine kinase activity"/>
    <property type="evidence" value="ECO:0007669"/>
    <property type="project" value="UniProtKB-KW"/>
</dbReference>
<evidence type="ECO:0000256" key="2">
    <source>
        <dbReference type="ARBA" id="ARBA00012513"/>
    </source>
</evidence>
<dbReference type="PANTHER" id="PTHR45637">
    <property type="entry name" value="FLIPPASE KINASE 1-RELATED"/>
    <property type="match status" value="1"/>
</dbReference>
<evidence type="ECO:0000256" key="6">
    <source>
        <dbReference type="ARBA" id="ARBA00022777"/>
    </source>
</evidence>
<keyword evidence="7" id="KW-0067">ATP-binding</keyword>
<evidence type="ECO:0000256" key="4">
    <source>
        <dbReference type="ARBA" id="ARBA00022679"/>
    </source>
</evidence>
<proteinExistence type="inferred from homology"/>
<dbReference type="InterPro" id="IPR011009">
    <property type="entry name" value="Kinase-like_dom_sf"/>
</dbReference>
<sequence>VMDMRELAMRNKEGRSRTEREILEALYHPFLPRLYAAIETPKWTCLLTEFCPGGDLHVLRQRQLCKRFLKSAVRFYASELVVAIEYLHMLDIVYRDLKPENVLV</sequence>
<feature type="non-terminal residue" evidence="11">
    <location>
        <position position="1"/>
    </location>
</feature>
<dbReference type="InterPro" id="IPR000719">
    <property type="entry name" value="Prot_kinase_dom"/>
</dbReference>
<dbReference type="GO" id="GO:0005524">
    <property type="term" value="F:ATP binding"/>
    <property type="evidence" value="ECO:0007669"/>
    <property type="project" value="UniProtKB-KW"/>
</dbReference>
<evidence type="ECO:0000256" key="9">
    <source>
        <dbReference type="ARBA" id="ARBA00048679"/>
    </source>
</evidence>
<dbReference type="SUPFAM" id="SSF56112">
    <property type="entry name" value="Protein kinase-like (PK-like)"/>
    <property type="match status" value="1"/>
</dbReference>
<comment type="similarity">
    <text evidence="1">Belongs to the protein kinase superfamily. AGC Ser/Thr protein kinase family.</text>
</comment>
<dbReference type="EC" id="2.7.11.1" evidence="2"/>
<dbReference type="PROSITE" id="PS00108">
    <property type="entry name" value="PROTEIN_KINASE_ST"/>
    <property type="match status" value="1"/>
</dbReference>
<accession>A0A699WSN3</accession>
<reference evidence="11" key="1">
    <citation type="journal article" date="2019" name="Sci. Rep.">
        <title>Draft genome of Tanacetum cinerariifolium, the natural source of mosquito coil.</title>
        <authorList>
            <person name="Yamashiro T."/>
            <person name="Shiraishi A."/>
            <person name="Satake H."/>
            <person name="Nakayama K."/>
        </authorList>
    </citation>
    <scope>NUCLEOTIDE SEQUENCE</scope>
</reference>
<protein>
    <recommendedName>
        <fullName evidence="2">non-specific serine/threonine protein kinase</fullName>
        <ecNumber evidence="2">2.7.11.1</ecNumber>
    </recommendedName>
</protein>
<comment type="catalytic activity">
    <reaction evidence="8">
        <text>L-threonyl-[protein] + ATP = O-phospho-L-threonyl-[protein] + ADP + H(+)</text>
        <dbReference type="Rhea" id="RHEA:46608"/>
        <dbReference type="Rhea" id="RHEA-COMP:11060"/>
        <dbReference type="Rhea" id="RHEA-COMP:11605"/>
        <dbReference type="ChEBI" id="CHEBI:15378"/>
        <dbReference type="ChEBI" id="CHEBI:30013"/>
        <dbReference type="ChEBI" id="CHEBI:30616"/>
        <dbReference type="ChEBI" id="CHEBI:61977"/>
        <dbReference type="ChEBI" id="CHEBI:456216"/>
        <dbReference type="EC" id="2.7.11.1"/>
    </reaction>
</comment>
<name>A0A699WSN3_TANCI</name>
<dbReference type="EMBL" id="BKCJ011759474">
    <property type="protein sequence ID" value="GFD50605.1"/>
    <property type="molecule type" value="Genomic_DNA"/>
</dbReference>
<dbReference type="Gene3D" id="1.10.510.10">
    <property type="entry name" value="Transferase(Phosphotransferase) domain 1"/>
    <property type="match status" value="1"/>
</dbReference>
<evidence type="ECO:0000256" key="8">
    <source>
        <dbReference type="ARBA" id="ARBA00047899"/>
    </source>
</evidence>
<keyword evidence="3" id="KW-0723">Serine/threonine-protein kinase</keyword>
<dbReference type="AlphaFoldDB" id="A0A699WSN3"/>
<dbReference type="Gene3D" id="3.30.200.20">
    <property type="entry name" value="Phosphorylase Kinase, domain 1"/>
    <property type="match status" value="1"/>
</dbReference>
<evidence type="ECO:0000256" key="5">
    <source>
        <dbReference type="ARBA" id="ARBA00022741"/>
    </source>
</evidence>
<evidence type="ECO:0000256" key="1">
    <source>
        <dbReference type="ARBA" id="ARBA00009903"/>
    </source>
</evidence>
<keyword evidence="6 11" id="KW-0418">Kinase</keyword>
<comment type="caution">
    <text evidence="11">The sequence shown here is derived from an EMBL/GenBank/DDBJ whole genome shotgun (WGS) entry which is preliminary data.</text>
</comment>
<evidence type="ECO:0000259" key="10">
    <source>
        <dbReference type="PROSITE" id="PS50011"/>
    </source>
</evidence>
<dbReference type="Pfam" id="PF00069">
    <property type="entry name" value="Pkinase"/>
    <property type="match status" value="1"/>
</dbReference>
<keyword evidence="5" id="KW-0547">Nucleotide-binding</keyword>
<feature type="domain" description="Protein kinase" evidence="10">
    <location>
        <begin position="1"/>
        <end position="104"/>
    </location>
</feature>
<gene>
    <name evidence="11" type="ORF">Tci_922574</name>
</gene>
<keyword evidence="4" id="KW-0808">Transferase</keyword>